<evidence type="ECO:0000256" key="4">
    <source>
        <dbReference type="ARBA" id="ARBA00023004"/>
    </source>
</evidence>
<dbReference type="Pfam" id="PF00593">
    <property type="entry name" value="TonB_dep_Rec_b-barrel"/>
    <property type="match status" value="1"/>
</dbReference>
<dbReference type="PANTHER" id="PTHR40980">
    <property type="entry name" value="PLUG DOMAIN-CONTAINING PROTEIN"/>
    <property type="match status" value="1"/>
</dbReference>
<protein>
    <recommendedName>
        <fullName evidence="10">Secretin/TonB short N-terminal domain-containing protein</fullName>
    </recommendedName>
</protein>
<dbReference type="GO" id="GO:0006826">
    <property type="term" value="P:iron ion transport"/>
    <property type="evidence" value="ECO:0007669"/>
    <property type="project" value="UniProtKB-KW"/>
</dbReference>
<dbReference type="Gene3D" id="2.170.130.10">
    <property type="entry name" value="TonB-dependent receptor, plug domain"/>
    <property type="match status" value="1"/>
</dbReference>
<dbReference type="InterPro" id="IPR037066">
    <property type="entry name" value="Plug_dom_sf"/>
</dbReference>
<feature type="signal peptide" evidence="9">
    <location>
        <begin position="1"/>
        <end position="31"/>
    </location>
</feature>
<dbReference type="AlphaFoldDB" id="A0AA48HGN6"/>
<dbReference type="Proteomes" id="UP001333710">
    <property type="component" value="Chromosome"/>
</dbReference>
<evidence type="ECO:0000256" key="9">
    <source>
        <dbReference type="SAM" id="SignalP"/>
    </source>
</evidence>
<evidence type="ECO:0000256" key="5">
    <source>
        <dbReference type="ARBA" id="ARBA00023136"/>
    </source>
</evidence>
<evidence type="ECO:0000256" key="3">
    <source>
        <dbReference type="ARBA" id="ARBA00022496"/>
    </source>
</evidence>
<accession>A0AA48HGN6</accession>
<evidence type="ECO:0000256" key="2">
    <source>
        <dbReference type="ARBA" id="ARBA00022448"/>
    </source>
</evidence>
<sequence>MVQRAYQSIRSGFPMKLVASALLLITAPAIATEQEELRRFQIESKPADEALIEFASQGNLTVVFPYSLVKDIQANALQGYLPASDAITRLLADTRLQAQISEDNQIIVSEKPQVPPEPQSLFERFIDFVRGDDNLIKIEPAKAISPYEHIMVRGYRASIRESQNIKRESDVVLDNIQAVEIGKLPDQNLAESLQRIAGVAIDRAEGEGQFVTVRGFGPEFNRVLLNGRQMATDNLGREFSFDTLASEIVSGVNVYKTQNAQQQSGSIGATIDVQTARPLSIPHFQFVGSVKGLYDRNSRDFSPQYSALISNTWHNNRFGALLAFNEQQRDARIDEAQIDGWLVNTNIPAEQISNPSDNIFVPRNYDQRVRFDERRRTGTTLVLQYRPDDTLELVADALHTRLDVSTNATSMGHWFTSSNLEQVSMDEQGTAVSFVQNIGHATDFHARTFDRPAKIDAVGLNVDWQPESAFAWELDWSLSRAEIADTEGAANALSLIGYLNRSRFALQEGYLLPRIDGFESAEPNVVDANGFPSGVSHYLDPSNGRAHVMLRRGWHIQDEVQQFRIDGNWDDAFAQPFYLDFGYQFTEQMKTNTRYDNEANARHCQYCGYFDTPDIPDDFQSVFSAGEDFLSGVSGHHWIPKQWLRHDSEPLFSFLESYGNSDLGVAKRGSSFAVTEQINAAYVDFVLNQPLLNKPFTLHAGLRFEHTKVHIAGFIEQLQRLDILDQTELGPVTGSLQPVTFENRYRNWLPSLNAKWELSDELTSRFAWSRSLTRPTISQLSPGVTLNTTRQGGDLRASSGNTQLHPFESENLDIALEYYYQQSSYLSLGFFVKRVSNFITTQSNTVVFGDVTDPSTGDDPAAPDNNDSLAEFDLVQPQNGEQAKV</sequence>
<dbReference type="Gene3D" id="2.40.170.20">
    <property type="entry name" value="TonB-dependent receptor, beta-barrel domain"/>
    <property type="match status" value="1"/>
</dbReference>
<comment type="subcellular location">
    <subcellularLocation>
        <location evidence="1 7">Cell outer membrane</location>
    </subcellularLocation>
</comment>
<reference evidence="11" key="1">
    <citation type="submission" date="2023-01" db="EMBL/GenBank/DDBJ databases">
        <title>Complete genome sequence of Planctobacterium marinum strain Dej080120_11.</title>
        <authorList>
            <person name="Ueki S."/>
            <person name="Maruyama F."/>
        </authorList>
    </citation>
    <scope>NUCLEOTIDE SEQUENCE</scope>
    <source>
        <strain evidence="11">Dej080120_11</strain>
    </source>
</reference>
<keyword evidence="3" id="KW-0410">Iron transport</keyword>
<dbReference type="SMART" id="SM00965">
    <property type="entry name" value="STN"/>
    <property type="match status" value="1"/>
</dbReference>
<keyword evidence="12" id="KW-1185">Reference proteome</keyword>
<evidence type="ECO:0000256" key="6">
    <source>
        <dbReference type="ARBA" id="ARBA00023237"/>
    </source>
</evidence>
<evidence type="ECO:0000256" key="7">
    <source>
        <dbReference type="RuleBase" id="RU003357"/>
    </source>
</evidence>
<dbReference type="GO" id="GO:0009279">
    <property type="term" value="C:cell outer membrane"/>
    <property type="evidence" value="ECO:0007669"/>
    <property type="project" value="UniProtKB-SubCell"/>
</dbReference>
<dbReference type="EMBL" id="AP027272">
    <property type="protein sequence ID" value="BDX04989.1"/>
    <property type="molecule type" value="Genomic_DNA"/>
</dbReference>
<keyword evidence="2" id="KW-0813">Transport</keyword>
<dbReference type="SUPFAM" id="SSF56935">
    <property type="entry name" value="Porins"/>
    <property type="match status" value="1"/>
</dbReference>
<keyword evidence="5 7" id="KW-0472">Membrane</keyword>
<feature type="region of interest" description="Disordered" evidence="8">
    <location>
        <begin position="850"/>
        <end position="885"/>
    </location>
</feature>
<keyword evidence="6" id="KW-0998">Cell outer membrane</keyword>
<dbReference type="PANTHER" id="PTHR40980:SF3">
    <property type="entry name" value="TONB-DEPENDENT RECEPTOR-LIKE BETA-BARREL DOMAIN-CONTAINING PROTEIN"/>
    <property type="match status" value="1"/>
</dbReference>
<evidence type="ECO:0000313" key="11">
    <source>
        <dbReference type="EMBL" id="BDX04989.1"/>
    </source>
</evidence>
<dbReference type="InterPro" id="IPR000531">
    <property type="entry name" value="Beta-barrel_TonB"/>
</dbReference>
<keyword evidence="7" id="KW-0798">TonB box</keyword>
<dbReference type="NCBIfam" id="TIGR01782">
    <property type="entry name" value="TonB-Xanth-Caul"/>
    <property type="match status" value="1"/>
</dbReference>
<evidence type="ECO:0000256" key="1">
    <source>
        <dbReference type="ARBA" id="ARBA00004442"/>
    </source>
</evidence>
<dbReference type="InterPro" id="IPR010104">
    <property type="entry name" value="TonB_rcpt_bac"/>
</dbReference>
<evidence type="ECO:0000313" key="12">
    <source>
        <dbReference type="Proteomes" id="UP001333710"/>
    </source>
</evidence>
<evidence type="ECO:0000256" key="8">
    <source>
        <dbReference type="SAM" id="MobiDB-lite"/>
    </source>
</evidence>
<comment type="similarity">
    <text evidence="7">Belongs to the TonB-dependent receptor family.</text>
</comment>
<dbReference type="KEGG" id="pmaw:MACH26_05100"/>
<proteinExistence type="inferred from homology"/>
<dbReference type="InterPro" id="IPR012910">
    <property type="entry name" value="Plug_dom"/>
</dbReference>
<feature type="compositionally biased region" description="Polar residues" evidence="8">
    <location>
        <begin position="876"/>
        <end position="885"/>
    </location>
</feature>
<keyword evidence="4" id="KW-0408">Iron</keyword>
<keyword evidence="3" id="KW-0406">Ion transport</keyword>
<feature type="domain" description="Secretin/TonB short N-terminal" evidence="10">
    <location>
        <begin position="60"/>
        <end position="111"/>
    </location>
</feature>
<dbReference type="InterPro" id="IPR011662">
    <property type="entry name" value="Secretin/TonB_short_N"/>
</dbReference>
<gene>
    <name evidence="11" type="ORF">MACH26_05100</name>
</gene>
<feature type="chain" id="PRO_5041319547" description="Secretin/TonB short N-terminal domain-containing protein" evidence="9">
    <location>
        <begin position="32"/>
        <end position="885"/>
    </location>
</feature>
<dbReference type="InterPro" id="IPR036942">
    <property type="entry name" value="Beta-barrel_TonB_sf"/>
</dbReference>
<dbReference type="Pfam" id="PF07715">
    <property type="entry name" value="Plug"/>
    <property type="match status" value="1"/>
</dbReference>
<organism evidence="11 12">
    <name type="scientific">Planctobacterium marinum</name>
    <dbReference type="NCBI Taxonomy" id="1631968"/>
    <lineage>
        <taxon>Bacteria</taxon>
        <taxon>Pseudomonadati</taxon>
        <taxon>Pseudomonadota</taxon>
        <taxon>Gammaproteobacteria</taxon>
        <taxon>Alteromonadales</taxon>
        <taxon>Alteromonadaceae</taxon>
        <taxon>Planctobacterium</taxon>
    </lineage>
</organism>
<evidence type="ECO:0000259" key="10">
    <source>
        <dbReference type="SMART" id="SM00965"/>
    </source>
</evidence>
<keyword evidence="9" id="KW-0732">Signal</keyword>
<name>A0AA48HGN6_9ALTE</name>
<dbReference type="Gene3D" id="3.55.50.30">
    <property type="match status" value="1"/>
</dbReference>